<organism evidence="2 3">
    <name type="scientific">Bradyrhizobium diazoefficiens (strain JCM 10833 / BCRC 13528 / IAM 13628 / NBRC 14792 / USDA 110)</name>
    <dbReference type="NCBI Taxonomy" id="224911"/>
    <lineage>
        <taxon>Bacteria</taxon>
        <taxon>Pseudomonadati</taxon>
        <taxon>Pseudomonadota</taxon>
        <taxon>Alphaproteobacteria</taxon>
        <taxon>Hyphomicrobiales</taxon>
        <taxon>Nitrobacteraceae</taxon>
        <taxon>Bradyrhizobium</taxon>
    </lineage>
</organism>
<dbReference type="PANTHER" id="PTHR37945:SF1">
    <property type="entry name" value="EXTRACELLULAR TUNGSTATE BINDING PROTEIN"/>
    <property type="match status" value="1"/>
</dbReference>
<dbReference type="InterPro" id="IPR024370">
    <property type="entry name" value="PBP_domain"/>
</dbReference>
<reference evidence="3" key="1">
    <citation type="journal article" date="2002" name="DNA Res.">
        <title>Complete genomic sequence of nitrogen-fixing symbiotic bacterium Bradyrhizobium japonicum USDA110.</title>
        <authorList>
            <person name="Kaneko T."/>
            <person name="Nakamura Y."/>
            <person name="Sato S."/>
            <person name="Minamisawa K."/>
            <person name="Uchiumi T."/>
            <person name="Sasamoto S."/>
            <person name="Watanabe A."/>
            <person name="Idesawa K."/>
            <person name="Iriguchi M."/>
            <person name="Kawashima K."/>
            <person name="Kohara M."/>
            <person name="Matsumoto M."/>
            <person name="Shimpo S."/>
            <person name="Tsuruoka H."/>
            <person name="Wada T."/>
            <person name="Yamada M."/>
            <person name="Tabata S."/>
        </authorList>
    </citation>
    <scope>NUCLEOTIDE SEQUENCE [LARGE SCALE GENOMIC DNA]</scope>
    <source>
        <strain evidence="3">JCM 10833 / BCRC 13528 / IAM 13628 / NBRC 14792 / USDA 110</strain>
    </source>
</reference>
<dbReference type="OrthoDB" id="186379at2"/>
<gene>
    <name evidence="2" type="ordered locus">blr2306</name>
</gene>
<dbReference type="eggNOG" id="COG2998">
    <property type="taxonomic scope" value="Bacteria"/>
</dbReference>
<dbReference type="PANTHER" id="PTHR37945">
    <property type="entry name" value="EXTRACELLULAR TUNGSTATE BINDING PROTEIN"/>
    <property type="match status" value="1"/>
</dbReference>
<dbReference type="STRING" id="224911.AAV28_08410"/>
<dbReference type="PhylomeDB" id="Q89SU4"/>
<dbReference type="Pfam" id="PF12849">
    <property type="entry name" value="PBP_like_2"/>
    <property type="match status" value="1"/>
</dbReference>
<dbReference type="Gene3D" id="3.40.190.10">
    <property type="entry name" value="Periplasmic binding protein-like II"/>
    <property type="match status" value="2"/>
</dbReference>
<evidence type="ECO:0000259" key="1">
    <source>
        <dbReference type="Pfam" id="PF12849"/>
    </source>
</evidence>
<dbReference type="InterPro" id="IPR052738">
    <property type="entry name" value="ABC-Tungstate_binding"/>
</dbReference>
<accession>Q89SU4</accession>
<dbReference type="SUPFAM" id="SSF53850">
    <property type="entry name" value="Periplasmic binding protein-like II"/>
    <property type="match status" value="1"/>
</dbReference>
<protein>
    <submittedName>
        <fullName evidence="2">Blr2306 protein</fullName>
    </submittedName>
</protein>
<dbReference type="HOGENOM" id="CLU_061511_0_0_5"/>
<dbReference type="Proteomes" id="UP000002526">
    <property type="component" value="Chromosome"/>
</dbReference>
<dbReference type="KEGG" id="bja:blr2306"/>
<dbReference type="EnsemblBacteria" id="BAC47571">
    <property type="protein sequence ID" value="BAC47571"/>
    <property type="gene ID" value="BAC47571"/>
</dbReference>
<name>Q89SU4_BRADU</name>
<evidence type="ECO:0000313" key="3">
    <source>
        <dbReference type="Proteomes" id="UP000002526"/>
    </source>
</evidence>
<keyword evidence="3" id="KW-1185">Reference proteome</keyword>
<dbReference type="AlphaFoldDB" id="Q89SU4"/>
<dbReference type="EMBL" id="BA000040">
    <property type="protein sequence ID" value="BAC47571.1"/>
    <property type="molecule type" value="Genomic_DNA"/>
</dbReference>
<sequence length="380" mass="40914">MQILASFWTFVAGGILQFIFGPREPCPIISLLCNTSAGASSALVNDPEALTWCGPCCRARDCNRLPLNALPEFPERQRARGKCVTSAAQSILMIVAVSNGNQLMAFRRLSVALALLCGLTADIGASFAEDRAIVLASTTATQDSGLLDHLLPIFRDKTGIDVRVIAQRADEVLNEARKGDADVVLMHARPQEEKFVAEGFAVKRFDVMYNDYVLIGPKSDPAGVKGKDIATALKAIEAKGAPFVTRGDRSGTHAAELALWIVAGIDIAAAKGAWYREAKEGMGAALEAARVANAYVLSDRGSWIAFKERGDLDIIVEGDKRLLNQYGVMLVNPEKFPSVKKELGQTFIDWLISPDGQAAIAGYRVDGQQLFFPNADKSAG</sequence>
<proteinExistence type="predicted"/>
<dbReference type="InParanoid" id="Q89SU4"/>
<evidence type="ECO:0000313" key="2">
    <source>
        <dbReference type="EMBL" id="BAC47571.1"/>
    </source>
</evidence>
<feature type="domain" description="PBP" evidence="1">
    <location>
        <begin position="128"/>
        <end position="354"/>
    </location>
</feature>
<dbReference type="PATRIC" id="fig|224911.5.peg.2235"/>